<sequence length="140" mass="14910">MSGLVLLFTGCGGNQGTQDTTKESTTEESVAVSTTNSTESASASFEGRLVEDAVKNDDQKSIRIVLSDVKGINDPEDMAKSFANDGVILNIAEDQLGNVSLEELKSGSQLRFTTMAQPIMTMSIPPQIPGNSIQKIELVK</sequence>
<evidence type="ECO:0000313" key="2">
    <source>
        <dbReference type="Proteomes" id="UP000181884"/>
    </source>
</evidence>
<name>A0A1L8RJ71_9ENTE</name>
<keyword evidence="2" id="KW-1185">Reference proteome</keyword>
<dbReference type="AlphaFoldDB" id="A0A1L8RJ71"/>
<dbReference type="EMBL" id="JXKH01000001">
    <property type="protein sequence ID" value="OJG19798.1"/>
    <property type="molecule type" value="Genomic_DNA"/>
</dbReference>
<protein>
    <submittedName>
        <fullName evidence="1">Uncharacterized protein</fullName>
    </submittedName>
</protein>
<proteinExistence type="predicted"/>
<dbReference type="Proteomes" id="UP000181884">
    <property type="component" value="Unassembled WGS sequence"/>
</dbReference>
<accession>A0A1L8RJ71</accession>
<comment type="caution">
    <text evidence="1">The sequence shown here is derived from an EMBL/GenBank/DDBJ whole genome shotgun (WGS) entry which is preliminary data.</text>
</comment>
<evidence type="ECO:0000313" key="1">
    <source>
        <dbReference type="EMBL" id="OJG19798.1"/>
    </source>
</evidence>
<organism evidence="1 2">
    <name type="scientific">Enterococcus canis</name>
    <dbReference type="NCBI Taxonomy" id="214095"/>
    <lineage>
        <taxon>Bacteria</taxon>
        <taxon>Bacillati</taxon>
        <taxon>Bacillota</taxon>
        <taxon>Bacilli</taxon>
        <taxon>Lactobacillales</taxon>
        <taxon>Enterococcaceae</taxon>
        <taxon>Enterococcus</taxon>
    </lineage>
</organism>
<gene>
    <name evidence="1" type="ORF">RU97_GL000031</name>
</gene>
<reference evidence="1 2" key="1">
    <citation type="submission" date="2014-12" db="EMBL/GenBank/DDBJ databases">
        <title>Draft genome sequences of 29 type strains of Enterococci.</title>
        <authorList>
            <person name="Zhong Z."/>
            <person name="Sun Z."/>
            <person name="Liu W."/>
            <person name="Zhang W."/>
            <person name="Zhang H."/>
        </authorList>
    </citation>
    <scope>NUCLEOTIDE SEQUENCE [LARGE SCALE GENOMIC DNA]</scope>
    <source>
        <strain evidence="1 2">DSM 17029</strain>
    </source>
</reference>
<dbReference type="STRING" id="214095.RU97_GL000031"/>